<protein>
    <submittedName>
        <fullName evidence="5">DeoR family myo-inositol catabolism operon transcriptional repressor</fullName>
    </submittedName>
</protein>
<dbReference type="AlphaFoldDB" id="A0A9X0YNU2"/>
<keyword evidence="2" id="KW-0238">DNA-binding</keyword>
<keyword evidence="3" id="KW-0804">Transcription</keyword>
<dbReference type="InterPro" id="IPR036390">
    <property type="entry name" value="WH_DNA-bd_sf"/>
</dbReference>
<name>A0A9X0YNU2_9BACI</name>
<evidence type="ECO:0000313" key="6">
    <source>
        <dbReference type="Proteomes" id="UP001138793"/>
    </source>
</evidence>
<dbReference type="InterPro" id="IPR050313">
    <property type="entry name" value="Carb_Metab_HTH_regulators"/>
</dbReference>
<dbReference type="InterPro" id="IPR014036">
    <property type="entry name" value="DeoR-like_C"/>
</dbReference>
<evidence type="ECO:0000313" key="5">
    <source>
        <dbReference type="EMBL" id="MBP2075993.1"/>
    </source>
</evidence>
<dbReference type="GO" id="GO:0003677">
    <property type="term" value="F:DNA binding"/>
    <property type="evidence" value="ECO:0007669"/>
    <property type="project" value="UniProtKB-KW"/>
</dbReference>
<sequence>MLKTERVGEIKEYIEEHETVSLDELVAKFNVSKNTIRRDVQELVDSGDFNKIYGGVCVNRSTVVPFNDRKVRSHTEKQEIAKLAAEYVKDGDIIFIDSGTTTPKMLEYIKHLNLTIVTNNIDLVINALPYEGIDVFSTGGMLERKTKSLTSMDNKNLINGYNINKAFLASTGVSINNGVTNSLPIESELKTCVVKRSEEVFLLVDHSKFDESSLTTYCGLDEIDYLVTDRLPHHKYVEYAKNRQIKLLTPQTNTTKN</sequence>
<dbReference type="SUPFAM" id="SSF100950">
    <property type="entry name" value="NagB/RpiA/CoA transferase-like"/>
    <property type="match status" value="1"/>
</dbReference>
<evidence type="ECO:0000256" key="2">
    <source>
        <dbReference type="ARBA" id="ARBA00023125"/>
    </source>
</evidence>
<dbReference type="PROSITE" id="PS00894">
    <property type="entry name" value="HTH_DEOR_1"/>
    <property type="match status" value="1"/>
</dbReference>
<comment type="caution">
    <text evidence="5">The sequence shown here is derived from an EMBL/GenBank/DDBJ whole genome shotgun (WGS) entry which is preliminary data.</text>
</comment>
<dbReference type="InterPro" id="IPR001034">
    <property type="entry name" value="DeoR_HTH"/>
</dbReference>
<dbReference type="Gene3D" id="3.40.50.1360">
    <property type="match status" value="1"/>
</dbReference>
<dbReference type="PANTHER" id="PTHR30363:SF60">
    <property type="entry name" value="HTH-TYPE TRANSCRIPTIONAL REGULATOR IOLR"/>
    <property type="match status" value="1"/>
</dbReference>
<dbReference type="GO" id="GO:0003700">
    <property type="term" value="F:DNA-binding transcription factor activity"/>
    <property type="evidence" value="ECO:0007669"/>
    <property type="project" value="InterPro"/>
</dbReference>
<dbReference type="RefSeq" id="WP_149474946.1">
    <property type="nucleotide sequence ID" value="NZ_JAGGMB010000001.1"/>
</dbReference>
<keyword evidence="1" id="KW-0805">Transcription regulation</keyword>
<keyword evidence="6" id="KW-1185">Reference proteome</keyword>
<dbReference type="Pfam" id="PF08220">
    <property type="entry name" value="HTH_DeoR"/>
    <property type="match status" value="1"/>
</dbReference>
<dbReference type="PANTHER" id="PTHR30363">
    <property type="entry name" value="HTH-TYPE TRANSCRIPTIONAL REGULATOR SRLR-RELATED"/>
    <property type="match status" value="1"/>
</dbReference>
<dbReference type="Gene3D" id="1.10.10.10">
    <property type="entry name" value="Winged helix-like DNA-binding domain superfamily/Winged helix DNA-binding domain"/>
    <property type="match status" value="1"/>
</dbReference>
<evidence type="ECO:0000256" key="1">
    <source>
        <dbReference type="ARBA" id="ARBA00023015"/>
    </source>
</evidence>
<dbReference type="PROSITE" id="PS51000">
    <property type="entry name" value="HTH_DEOR_2"/>
    <property type="match status" value="1"/>
</dbReference>
<dbReference type="SMART" id="SM00420">
    <property type="entry name" value="HTH_DEOR"/>
    <property type="match status" value="1"/>
</dbReference>
<organism evidence="5 6">
    <name type="scientific">Oceanobacillus polygoni</name>
    <dbReference type="NCBI Taxonomy" id="1235259"/>
    <lineage>
        <taxon>Bacteria</taxon>
        <taxon>Bacillati</taxon>
        <taxon>Bacillota</taxon>
        <taxon>Bacilli</taxon>
        <taxon>Bacillales</taxon>
        <taxon>Bacillaceae</taxon>
        <taxon>Oceanobacillus</taxon>
    </lineage>
</organism>
<accession>A0A9X0YNU2</accession>
<dbReference type="PRINTS" id="PR00037">
    <property type="entry name" value="HTHLACR"/>
</dbReference>
<evidence type="ECO:0000256" key="3">
    <source>
        <dbReference type="ARBA" id="ARBA00023163"/>
    </source>
</evidence>
<dbReference type="OrthoDB" id="9798651at2"/>
<gene>
    <name evidence="5" type="ORF">J2Z64_000204</name>
</gene>
<dbReference type="SUPFAM" id="SSF46785">
    <property type="entry name" value="Winged helix' DNA-binding domain"/>
    <property type="match status" value="1"/>
</dbReference>
<dbReference type="InterPro" id="IPR036388">
    <property type="entry name" value="WH-like_DNA-bd_sf"/>
</dbReference>
<dbReference type="Proteomes" id="UP001138793">
    <property type="component" value="Unassembled WGS sequence"/>
</dbReference>
<dbReference type="EMBL" id="JAGGMB010000001">
    <property type="protein sequence ID" value="MBP2075993.1"/>
    <property type="molecule type" value="Genomic_DNA"/>
</dbReference>
<feature type="domain" description="HTH deoR-type" evidence="4">
    <location>
        <begin position="3"/>
        <end position="58"/>
    </location>
</feature>
<reference evidence="5" key="1">
    <citation type="submission" date="2021-03" db="EMBL/GenBank/DDBJ databases">
        <title>Genomic Encyclopedia of Type Strains, Phase IV (KMG-IV): sequencing the most valuable type-strain genomes for metagenomic binning, comparative biology and taxonomic classification.</title>
        <authorList>
            <person name="Goeker M."/>
        </authorList>
    </citation>
    <scope>NUCLEOTIDE SEQUENCE</scope>
    <source>
        <strain evidence="5">DSM 107338</strain>
    </source>
</reference>
<dbReference type="InterPro" id="IPR037171">
    <property type="entry name" value="NagB/RpiA_transferase-like"/>
</dbReference>
<dbReference type="InterPro" id="IPR018356">
    <property type="entry name" value="Tscrpt_reg_HTH_DeoR_CS"/>
</dbReference>
<evidence type="ECO:0000259" key="4">
    <source>
        <dbReference type="PROSITE" id="PS51000"/>
    </source>
</evidence>
<dbReference type="Pfam" id="PF00455">
    <property type="entry name" value="DeoRC"/>
    <property type="match status" value="1"/>
</dbReference>
<proteinExistence type="predicted"/>
<dbReference type="SMART" id="SM01134">
    <property type="entry name" value="DeoRC"/>
    <property type="match status" value="1"/>
</dbReference>